<reference evidence="2 3" key="1">
    <citation type="submission" date="2012-10" db="EMBL/GenBank/DDBJ databases">
        <authorList>
            <person name="Genoscope - CEA"/>
        </authorList>
    </citation>
    <scope>NUCLEOTIDE SEQUENCE [LARGE SCALE GENOMIC DNA]</scope>
    <source>
        <strain evidence="3">AM13 / DSM 14728</strain>
    </source>
</reference>
<dbReference type="RefSeq" id="WP_015337251.1">
    <property type="nucleotide sequence ID" value="NC_020055.1"/>
</dbReference>
<evidence type="ECO:0000313" key="2">
    <source>
        <dbReference type="EMBL" id="CCO24651.1"/>
    </source>
</evidence>
<dbReference type="HOGENOM" id="CLU_083845_0_0_7"/>
<proteinExistence type="predicted"/>
<dbReference type="EMBL" id="FO203522">
    <property type="protein sequence ID" value="CCO24651.1"/>
    <property type="molecule type" value="Genomic_DNA"/>
</dbReference>
<dbReference type="KEGG" id="dhy:DESAM_22384"/>
<gene>
    <name evidence="2" type="ORF">DESAM_22384</name>
</gene>
<organism evidence="2 3">
    <name type="scientific">Maridesulfovibrio hydrothermalis AM13 = DSM 14728</name>
    <dbReference type="NCBI Taxonomy" id="1121451"/>
    <lineage>
        <taxon>Bacteria</taxon>
        <taxon>Pseudomonadati</taxon>
        <taxon>Thermodesulfobacteriota</taxon>
        <taxon>Desulfovibrionia</taxon>
        <taxon>Desulfovibrionales</taxon>
        <taxon>Desulfovibrionaceae</taxon>
        <taxon>Maridesulfovibrio</taxon>
    </lineage>
</organism>
<name>L0RGF5_9BACT</name>
<keyword evidence="1" id="KW-0812">Transmembrane</keyword>
<dbReference type="eggNOG" id="COG2373">
    <property type="taxonomic scope" value="Bacteria"/>
</dbReference>
<dbReference type="STRING" id="1121451.DESAM_22384"/>
<keyword evidence="1" id="KW-0472">Membrane</keyword>
<evidence type="ECO:0000256" key="1">
    <source>
        <dbReference type="SAM" id="Phobius"/>
    </source>
</evidence>
<protein>
    <recommendedName>
        <fullName evidence="4">Nickel transport protein</fullName>
    </recommendedName>
</protein>
<accession>L0RGF5</accession>
<sequence length="203" mass="22509">MSERSTSTSLAILFFFVLISMTSNSYAHRVNVFAYLEGDKIYTESYFSKKKRVHQGKVEVFNTADGNLLLTGKTDDDGNFNFPLPEETKKSRSGLLIALYASEGHRGEWTIPADELFPDMAQGEEAELSTTTNISAETGDQIPSTEIAPLYTELKELNAKVETLKRLMIDQQKNGPGANEIFSGIGYILGLFGVAAFFISRKK</sequence>
<feature type="transmembrane region" description="Helical" evidence="1">
    <location>
        <begin position="181"/>
        <end position="199"/>
    </location>
</feature>
<dbReference type="PATRIC" id="fig|1121451.3.peg.2606"/>
<dbReference type="Proteomes" id="UP000010808">
    <property type="component" value="Chromosome"/>
</dbReference>
<dbReference type="OrthoDB" id="9795418at2"/>
<evidence type="ECO:0000313" key="3">
    <source>
        <dbReference type="Proteomes" id="UP000010808"/>
    </source>
</evidence>
<evidence type="ECO:0008006" key="4">
    <source>
        <dbReference type="Google" id="ProtNLM"/>
    </source>
</evidence>
<dbReference type="AlphaFoldDB" id="L0RGF5"/>
<keyword evidence="3" id="KW-1185">Reference proteome</keyword>
<keyword evidence="1" id="KW-1133">Transmembrane helix</keyword>